<feature type="non-terminal residue" evidence="2">
    <location>
        <position position="78"/>
    </location>
</feature>
<gene>
    <name evidence="2" type="ORF">LCGC14_2273570</name>
</gene>
<proteinExistence type="predicted"/>
<dbReference type="AlphaFoldDB" id="A0A0F9FRC9"/>
<accession>A0A0F9FRC9</accession>
<evidence type="ECO:0000256" key="1">
    <source>
        <dbReference type="SAM" id="MobiDB-lite"/>
    </source>
</evidence>
<sequence>MSEQLLSALLGKTTSGEPLLGMSSKRTENPLQANPGEESFGAKLAHLVKNMSASPRVSLQLKEPTGSERDSSESATNK</sequence>
<name>A0A0F9FRC9_9ZZZZ</name>
<evidence type="ECO:0000313" key="2">
    <source>
        <dbReference type="EMBL" id="KKL53627.1"/>
    </source>
</evidence>
<reference evidence="2" key="1">
    <citation type="journal article" date="2015" name="Nature">
        <title>Complex archaea that bridge the gap between prokaryotes and eukaryotes.</title>
        <authorList>
            <person name="Spang A."/>
            <person name="Saw J.H."/>
            <person name="Jorgensen S.L."/>
            <person name="Zaremba-Niedzwiedzka K."/>
            <person name="Martijn J."/>
            <person name="Lind A.E."/>
            <person name="van Eijk R."/>
            <person name="Schleper C."/>
            <person name="Guy L."/>
            <person name="Ettema T.J."/>
        </authorList>
    </citation>
    <scope>NUCLEOTIDE SEQUENCE</scope>
</reference>
<dbReference type="EMBL" id="LAZR01031481">
    <property type="protein sequence ID" value="KKL53627.1"/>
    <property type="molecule type" value="Genomic_DNA"/>
</dbReference>
<protein>
    <submittedName>
        <fullName evidence="2">Uncharacterized protein</fullName>
    </submittedName>
</protein>
<feature type="region of interest" description="Disordered" evidence="1">
    <location>
        <begin position="55"/>
        <end position="78"/>
    </location>
</feature>
<comment type="caution">
    <text evidence="2">The sequence shown here is derived from an EMBL/GenBank/DDBJ whole genome shotgun (WGS) entry which is preliminary data.</text>
</comment>
<organism evidence="2">
    <name type="scientific">marine sediment metagenome</name>
    <dbReference type="NCBI Taxonomy" id="412755"/>
    <lineage>
        <taxon>unclassified sequences</taxon>
        <taxon>metagenomes</taxon>
        <taxon>ecological metagenomes</taxon>
    </lineage>
</organism>
<feature type="region of interest" description="Disordered" evidence="1">
    <location>
        <begin position="1"/>
        <end position="38"/>
    </location>
</feature>